<dbReference type="InterPro" id="IPR000644">
    <property type="entry name" value="CBS_dom"/>
</dbReference>
<evidence type="ECO:0000256" key="2">
    <source>
        <dbReference type="PROSITE-ProRule" id="PRU00703"/>
    </source>
</evidence>
<accession>A0A8J2V5X4</accession>
<dbReference type="Gene3D" id="3.10.580.10">
    <property type="entry name" value="CBS-domain"/>
    <property type="match status" value="1"/>
</dbReference>
<reference evidence="4" key="1">
    <citation type="journal article" date="2014" name="Int. J. Syst. Evol. Microbiol.">
        <title>Complete genome sequence of Corynebacterium casei LMG S-19264T (=DSM 44701T), isolated from a smear-ripened cheese.</title>
        <authorList>
            <consortium name="US DOE Joint Genome Institute (JGI-PGF)"/>
            <person name="Walter F."/>
            <person name="Albersmeier A."/>
            <person name="Kalinowski J."/>
            <person name="Ruckert C."/>
        </authorList>
    </citation>
    <scope>NUCLEOTIDE SEQUENCE</scope>
    <source>
        <strain evidence="4">CGMCC 1.12921</strain>
    </source>
</reference>
<evidence type="ECO:0000256" key="1">
    <source>
        <dbReference type="ARBA" id="ARBA00023122"/>
    </source>
</evidence>
<dbReference type="AlphaFoldDB" id="A0A8J2V5X4"/>
<keyword evidence="1 2" id="KW-0129">CBS domain</keyword>
<dbReference type="Pfam" id="PF00571">
    <property type="entry name" value="CBS"/>
    <property type="match status" value="2"/>
</dbReference>
<sequence>MNVETILSRKGSDVHTISRTSALGDAVRLLGEKNIGAVVVTEADGRCCGILSERDIVRQLAATASPEEYLAMPVDRCMTADVFTCAKSADIEEVLALMTRKRIRHLPIVEDGALAGIVSIGDVVKAKIDAAEQEAESLRSYIATA</sequence>
<dbReference type="InterPro" id="IPR046342">
    <property type="entry name" value="CBS_dom_sf"/>
</dbReference>
<dbReference type="PANTHER" id="PTHR43080:SF2">
    <property type="entry name" value="CBS DOMAIN-CONTAINING PROTEIN"/>
    <property type="match status" value="1"/>
</dbReference>
<evidence type="ECO:0000313" key="4">
    <source>
        <dbReference type="EMBL" id="GGD07063.1"/>
    </source>
</evidence>
<dbReference type="PANTHER" id="PTHR43080">
    <property type="entry name" value="CBS DOMAIN-CONTAINING PROTEIN CBSX3, MITOCHONDRIAL"/>
    <property type="match status" value="1"/>
</dbReference>
<name>A0A8J2V5X4_9PROT</name>
<dbReference type="RefSeq" id="WP_188159031.1">
    <property type="nucleotide sequence ID" value="NZ_BMGH01000001.1"/>
</dbReference>
<reference evidence="4" key="2">
    <citation type="submission" date="2020-09" db="EMBL/GenBank/DDBJ databases">
        <authorList>
            <person name="Sun Q."/>
            <person name="Zhou Y."/>
        </authorList>
    </citation>
    <scope>NUCLEOTIDE SEQUENCE</scope>
    <source>
        <strain evidence="4">CGMCC 1.12921</strain>
    </source>
</reference>
<feature type="domain" description="CBS" evidence="3">
    <location>
        <begin position="78"/>
        <end position="136"/>
    </location>
</feature>
<dbReference type="PROSITE" id="PS51371">
    <property type="entry name" value="CBS"/>
    <property type="match status" value="2"/>
</dbReference>
<dbReference type="EMBL" id="BMGH01000001">
    <property type="protein sequence ID" value="GGD07063.1"/>
    <property type="molecule type" value="Genomic_DNA"/>
</dbReference>
<dbReference type="SMART" id="SM00116">
    <property type="entry name" value="CBS"/>
    <property type="match status" value="2"/>
</dbReference>
<dbReference type="InterPro" id="IPR051257">
    <property type="entry name" value="Diverse_CBS-Domain"/>
</dbReference>
<gene>
    <name evidence="4" type="ORF">GCM10011342_14830</name>
</gene>
<proteinExistence type="predicted"/>
<comment type="caution">
    <text evidence="4">The sequence shown here is derived from an EMBL/GenBank/DDBJ whole genome shotgun (WGS) entry which is preliminary data.</text>
</comment>
<evidence type="ECO:0000313" key="5">
    <source>
        <dbReference type="Proteomes" id="UP000613582"/>
    </source>
</evidence>
<dbReference type="Proteomes" id="UP000613582">
    <property type="component" value="Unassembled WGS sequence"/>
</dbReference>
<protein>
    <submittedName>
        <fullName evidence="4">Inosine-5-monophosphate dehydrogenase</fullName>
    </submittedName>
</protein>
<dbReference type="CDD" id="cd04623">
    <property type="entry name" value="CBS_pair_bac_euk"/>
    <property type="match status" value="1"/>
</dbReference>
<organism evidence="4 5">
    <name type="scientific">Aquisalinus flavus</name>
    <dbReference type="NCBI Taxonomy" id="1526572"/>
    <lineage>
        <taxon>Bacteria</taxon>
        <taxon>Pseudomonadati</taxon>
        <taxon>Pseudomonadota</taxon>
        <taxon>Alphaproteobacteria</taxon>
        <taxon>Parvularculales</taxon>
        <taxon>Parvularculaceae</taxon>
        <taxon>Aquisalinus</taxon>
    </lineage>
</organism>
<keyword evidence="5" id="KW-1185">Reference proteome</keyword>
<feature type="domain" description="CBS" evidence="3">
    <location>
        <begin position="7"/>
        <end position="67"/>
    </location>
</feature>
<dbReference type="InterPro" id="IPR044725">
    <property type="entry name" value="CBSX3_CBS_dom"/>
</dbReference>
<evidence type="ECO:0000259" key="3">
    <source>
        <dbReference type="PROSITE" id="PS51371"/>
    </source>
</evidence>
<dbReference type="SUPFAM" id="SSF54631">
    <property type="entry name" value="CBS-domain pair"/>
    <property type="match status" value="1"/>
</dbReference>